<reference evidence="2" key="1">
    <citation type="journal article" date="2020" name="bioRxiv">
        <title>Comparative genomics of Chlamydomonas.</title>
        <authorList>
            <person name="Craig R.J."/>
            <person name="Hasan A.R."/>
            <person name="Ness R.W."/>
            <person name="Keightley P.D."/>
        </authorList>
    </citation>
    <scope>NUCLEOTIDE SEQUENCE</scope>
    <source>
        <strain evidence="2">CCAP 11/70</strain>
    </source>
</reference>
<protein>
    <submittedName>
        <fullName evidence="2">Uncharacterized protein</fullName>
    </submittedName>
</protein>
<keyword evidence="3" id="KW-1185">Reference proteome</keyword>
<evidence type="ECO:0000313" key="2">
    <source>
        <dbReference type="EMBL" id="KAG2487972.1"/>
    </source>
</evidence>
<gene>
    <name evidence="2" type="ORF">HYH03_013412</name>
</gene>
<organism evidence="2 3">
    <name type="scientific">Edaphochlamys debaryana</name>
    <dbReference type="NCBI Taxonomy" id="47281"/>
    <lineage>
        <taxon>Eukaryota</taxon>
        <taxon>Viridiplantae</taxon>
        <taxon>Chlorophyta</taxon>
        <taxon>core chlorophytes</taxon>
        <taxon>Chlorophyceae</taxon>
        <taxon>CS clade</taxon>
        <taxon>Chlamydomonadales</taxon>
        <taxon>Chlamydomonadales incertae sedis</taxon>
        <taxon>Edaphochlamys</taxon>
    </lineage>
</organism>
<comment type="caution">
    <text evidence="2">The sequence shown here is derived from an EMBL/GenBank/DDBJ whole genome shotgun (WGS) entry which is preliminary data.</text>
</comment>
<accession>A0A835XR05</accession>
<evidence type="ECO:0000313" key="3">
    <source>
        <dbReference type="Proteomes" id="UP000612055"/>
    </source>
</evidence>
<sequence length="242" mass="26123">MTGTLTAALAAFQSVWTTLVAPPANVLQQNCYNSYGECKVECDDYYTPDGNGGCAFVDPCIDASSDHGYVCNCETNYGRNWYSGIEDCQGCAAWEGSANYDCSCNVDFYPTVISNDTYRVSCRHGVKITQDGEAYGADGSCDGGFNECGDAATCALWACQVNGYSTLVSYGYSGPCFYFSVCNLFYMGDRCNVWWNWGNWCEISGVTDIVCDNDGYLCDSLSGGRRALLGMVSAGTMSARPS</sequence>
<proteinExistence type="predicted"/>
<dbReference type="AlphaFoldDB" id="A0A835XR05"/>
<evidence type="ECO:0000256" key="1">
    <source>
        <dbReference type="SAM" id="SignalP"/>
    </source>
</evidence>
<feature type="chain" id="PRO_5032644866" evidence="1">
    <location>
        <begin position="18"/>
        <end position="242"/>
    </location>
</feature>
<feature type="signal peptide" evidence="1">
    <location>
        <begin position="1"/>
        <end position="17"/>
    </location>
</feature>
<dbReference type="EMBL" id="JAEHOE010000089">
    <property type="protein sequence ID" value="KAG2487972.1"/>
    <property type="molecule type" value="Genomic_DNA"/>
</dbReference>
<dbReference type="Proteomes" id="UP000612055">
    <property type="component" value="Unassembled WGS sequence"/>
</dbReference>
<keyword evidence="1" id="KW-0732">Signal</keyword>
<name>A0A835XR05_9CHLO</name>